<gene>
    <name evidence="9" type="ORF">ILUMI_20093</name>
</gene>
<evidence type="ECO:0000256" key="4">
    <source>
        <dbReference type="ARBA" id="ARBA00022825"/>
    </source>
</evidence>
<protein>
    <recommendedName>
        <fullName evidence="11">CLIP domain-containing serine protease</fullName>
    </recommendedName>
</protein>
<dbReference type="InterPro" id="IPR043504">
    <property type="entry name" value="Peptidase_S1_PA_chymotrypsin"/>
</dbReference>
<evidence type="ECO:0000256" key="2">
    <source>
        <dbReference type="ARBA" id="ARBA00022729"/>
    </source>
</evidence>
<dbReference type="Pfam" id="PF12032">
    <property type="entry name" value="CLIP"/>
    <property type="match status" value="1"/>
</dbReference>
<dbReference type="GO" id="GO:0006508">
    <property type="term" value="P:proteolysis"/>
    <property type="evidence" value="ECO:0007669"/>
    <property type="project" value="UniProtKB-KW"/>
</dbReference>
<evidence type="ECO:0000259" key="8">
    <source>
        <dbReference type="PROSITE" id="PS51888"/>
    </source>
</evidence>
<reference evidence="9" key="1">
    <citation type="submission" date="2019-08" db="EMBL/GenBank/DDBJ databases">
        <title>The genome of the North American firefly Photinus pyralis.</title>
        <authorList>
            <consortium name="Photinus pyralis genome working group"/>
            <person name="Fallon T.R."/>
            <person name="Sander Lower S.E."/>
            <person name="Weng J.-K."/>
        </authorList>
    </citation>
    <scope>NUCLEOTIDE SEQUENCE</scope>
    <source>
        <strain evidence="9">TRF0915ILg1</strain>
        <tissue evidence="9">Whole body</tissue>
    </source>
</reference>
<dbReference type="SUPFAM" id="SSF50494">
    <property type="entry name" value="Trypsin-like serine proteases"/>
    <property type="match status" value="1"/>
</dbReference>
<dbReference type="Pfam" id="PF00089">
    <property type="entry name" value="Trypsin"/>
    <property type="match status" value="1"/>
</dbReference>
<evidence type="ECO:0000259" key="7">
    <source>
        <dbReference type="PROSITE" id="PS50240"/>
    </source>
</evidence>
<keyword evidence="3" id="KW-0378">Hydrolase</keyword>
<accession>A0A8K0FZ91</accession>
<dbReference type="EMBL" id="VTPC01088720">
    <property type="protein sequence ID" value="KAF2886080.1"/>
    <property type="molecule type" value="Genomic_DNA"/>
</dbReference>
<dbReference type="SMART" id="SM00680">
    <property type="entry name" value="CLIP"/>
    <property type="match status" value="1"/>
</dbReference>
<evidence type="ECO:0000256" key="5">
    <source>
        <dbReference type="ARBA" id="ARBA00023157"/>
    </source>
</evidence>
<keyword evidence="4" id="KW-0720">Serine protease</keyword>
<evidence type="ECO:0000256" key="1">
    <source>
        <dbReference type="ARBA" id="ARBA00022670"/>
    </source>
</evidence>
<organism evidence="9 10">
    <name type="scientific">Ignelater luminosus</name>
    <name type="common">Cucubano</name>
    <name type="synonym">Pyrophorus luminosus</name>
    <dbReference type="NCBI Taxonomy" id="2038154"/>
    <lineage>
        <taxon>Eukaryota</taxon>
        <taxon>Metazoa</taxon>
        <taxon>Ecdysozoa</taxon>
        <taxon>Arthropoda</taxon>
        <taxon>Hexapoda</taxon>
        <taxon>Insecta</taxon>
        <taxon>Pterygota</taxon>
        <taxon>Neoptera</taxon>
        <taxon>Endopterygota</taxon>
        <taxon>Coleoptera</taxon>
        <taxon>Polyphaga</taxon>
        <taxon>Elateriformia</taxon>
        <taxon>Elateroidea</taxon>
        <taxon>Elateridae</taxon>
        <taxon>Agrypninae</taxon>
        <taxon>Pyrophorini</taxon>
        <taxon>Ignelater</taxon>
    </lineage>
</organism>
<proteinExistence type="inferred from homology"/>
<comment type="caution">
    <text evidence="9">The sequence shown here is derived from an EMBL/GenBank/DDBJ whole genome shotgun (WGS) entry which is preliminary data.</text>
</comment>
<dbReference type="Gene3D" id="3.30.1640.30">
    <property type="match status" value="1"/>
</dbReference>
<dbReference type="SMART" id="SM00020">
    <property type="entry name" value="Tryp_SPc"/>
    <property type="match status" value="1"/>
</dbReference>
<dbReference type="InterPro" id="IPR038565">
    <property type="entry name" value="CLIP_sf"/>
</dbReference>
<dbReference type="GO" id="GO:0004252">
    <property type="term" value="F:serine-type endopeptidase activity"/>
    <property type="evidence" value="ECO:0007669"/>
    <property type="project" value="InterPro"/>
</dbReference>
<evidence type="ECO:0000313" key="10">
    <source>
        <dbReference type="Proteomes" id="UP000801492"/>
    </source>
</evidence>
<comment type="similarity">
    <text evidence="6">Belongs to the peptidase S1 family. CLIP subfamily.</text>
</comment>
<evidence type="ECO:0000256" key="6">
    <source>
        <dbReference type="ARBA" id="ARBA00024195"/>
    </source>
</evidence>
<evidence type="ECO:0000256" key="3">
    <source>
        <dbReference type="ARBA" id="ARBA00022801"/>
    </source>
</evidence>
<dbReference type="InterPro" id="IPR009003">
    <property type="entry name" value="Peptidase_S1_PA"/>
</dbReference>
<keyword evidence="1" id="KW-0645">Protease</keyword>
<dbReference type="InterPro" id="IPR022700">
    <property type="entry name" value="CLIP"/>
</dbReference>
<sequence>TVCKTPGQEPGYCVPLLSCPHMLKAIATYKYEPINYFLNSRCGDYKVCCGIRTIFDPYIFVFGDEPIRISEADYKIPKTLNNTAAKNRDFVIKNILPSTTYCGLQHTDDRFYTENSTALDEIPWLVNFVATFHINKGPPKKDDFYKYCAGVLISNQHVLSSSYCSSKRFHINAARLGQHHLRQNTTCIEDPVNVECAKLIEIPIEAGLVLGDSNFVLYKLQRPVLYDDYIRPICLPFNDITRPSVNGSLTTSGWEDIKETENKIGKKRIISKIVDNEECNAGLNNSIRYGKVNPKYALCTVKEPSSNSEIEESDRGSPFTYSHKHQWFIDGIVNYVAEDYLIGEKLTSDIRNWILDGLYYFYKKSQLNPNI</sequence>
<dbReference type="InterPro" id="IPR051487">
    <property type="entry name" value="Ser/Thr_Proteases_Immune/Dev"/>
</dbReference>
<dbReference type="Gene3D" id="2.40.10.10">
    <property type="entry name" value="Trypsin-like serine proteases"/>
    <property type="match status" value="2"/>
</dbReference>
<dbReference type="PROSITE" id="PS51888">
    <property type="entry name" value="CLIP"/>
    <property type="match status" value="1"/>
</dbReference>
<keyword evidence="2" id="KW-0732">Signal</keyword>
<dbReference type="OrthoDB" id="7723891at2759"/>
<dbReference type="PROSITE" id="PS50240">
    <property type="entry name" value="TRYPSIN_DOM"/>
    <property type="match status" value="1"/>
</dbReference>
<feature type="domain" description="Clip" evidence="8">
    <location>
        <begin position="2"/>
        <end position="49"/>
    </location>
</feature>
<name>A0A8K0FZ91_IGNLU</name>
<dbReference type="InterPro" id="IPR001254">
    <property type="entry name" value="Trypsin_dom"/>
</dbReference>
<keyword evidence="5" id="KW-1015">Disulfide bond</keyword>
<keyword evidence="10" id="KW-1185">Reference proteome</keyword>
<dbReference type="PANTHER" id="PTHR24256">
    <property type="entry name" value="TRYPTASE-RELATED"/>
    <property type="match status" value="1"/>
</dbReference>
<feature type="non-terminal residue" evidence="9">
    <location>
        <position position="1"/>
    </location>
</feature>
<evidence type="ECO:0000313" key="9">
    <source>
        <dbReference type="EMBL" id="KAF2886080.1"/>
    </source>
</evidence>
<dbReference type="AlphaFoldDB" id="A0A8K0FZ91"/>
<dbReference type="Proteomes" id="UP000801492">
    <property type="component" value="Unassembled WGS sequence"/>
</dbReference>
<feature type="domain" description="Peptidase S1" evidence="7">
    <location>
        <begin position="95"/>
        <end position="359"/>
    </location>
</feature>
<evidence type="ECO:0008006" key="11">
    <source>
        <dbReference type="Google" id="ProtNLM"/>
    </source>
</evidence>